<evidence type="ECO:0000256" key="1">
    <source>
        <dbReference type="ARBA" id="ARBA00022737"/>
    </source>
</evidence>
<dbReference type="EMBL" id="PKPP01001134">
    <property type="protein sequence ID" value="PWA85331.1"/>
    <property type="molecule type" value="Genomic_DNA"/>
</dbReference>
<dbReference type="GO" id="GO:0006620">
    <property type="term" value="P:post-translational protein targeting to endoplasmic reticulum membrane"/>
    <property type="evidence" value="ECO:0007669"/>
    <property type="project" value="TreeGrafter"/>
</dbReference>
<dbReference type="GO" id="GO:0016020">
    <property type="term" value="C:membrane"/>
    <property type="evidence" value="ECO:0007669"/>
    <property type="project" value="TreeGrafter"/>
</dbReference>
<comment type="caution">
    <text evidence="3">The sequence shown here is derived from an EMBL/GenBank/DDBJ whole genome shotgun (WGS) entry which is preliminary data.</text>
</comment>
<proteinExistence type="predicted"/>
<dbReference type="GO" id="GO:0060090">
    <property type="term" value="F:molecular adaptor activity"/>
    <property type="evidence" value="ECO:0007669"/>
    <property type="project" value="TreeGrafter"/>
</dbReference>
<dbReference type="Proteomes" id="UP000245207">
    <property type="component" value="Unassembled WGS sequence"/>
</dbReference>
<dbReference type="InterPro" id="IPR019734">
    <property type="entry name" value="TPR_rpt"/>
</dbReference>
<dbReference type="InterPro" id="IPR011990">
    <property type="entry name" value="TPR-like_helical_dom_sf"/>
</dbReference>
<gene>
    <name evidence="3" type="ORF">CTI12_AA151380</name>
</gene>
<dbReference type="OrthoDB" id="2423701at2759"/>
<dbReference type="InterPro" id="IPR047150">
    <property type="entry name" value="SGT"/>
</dbReference>
<reference evidence="3 4" key="1">
    <citation type="journal article" date="2018" name="Mol. Plant">
        <title>The genome of Artemisia annua provides insight into the evolution of Asteraceae family and artemisinin biosynthesis.</title>
        <authorList>
            <person name="Shen Q."/>
            <person name="Zhang L."/>
            <person name="Liao Z."/>
            <person name="Wang S."/>
            <person name="Yan T."/>
            <person name="Shi P."/>
            <person name="Liu M."/>
            <person name="Fu X."/>
            <person name="Pan Q."/>
            <person name="Wang Y."/>
            <person name="Lv Z."/>
            <person name="Lu X."/>
            <person name="Zhang F."/>
            <person name="Jiang W."/>
            <person name="Ma Y."/>
            <person name="Chen M."/>
            <person name="Hao X."/>
            <person name="Li L."/>
            <person name="Tang Y."/>
            <person name="Lv G."/>
            <person name="Zhou Y."/>
            <person name="Sun X."/>
            <person name="Brodelius P.E."/>
            <person name="Rose J.K.C."/>
            <person name="Tang K."/>
        </authorList>
    </citation>
    <scope>NUCLEOTIDE SEQUENCE [LARGE SCALE GENOMIC DNA]</scope>
    <source>
        <strain evidence="4">cv. Huhao1</strain>
        <tissue evidence="3">Leaf</tissue>
    </source>
</reference>
<accession>A0A2U1PHT9</accession>
<dbReference type="SUPFAM" id="SSF48452">
    <property type="entry name" value="TPR-like"/>
    <property type="match status" value="1"/>
</dbReference>
<sequence>MGNDGAKRKRPGVEWYEMIWLQGNRRAVAYIQTSKYAEAILDCKKSIAINPNYIKAYIHLGYIYFILGIDAALGKGYGIATHLDPTNESVRENVWVADHKVWQQ</sequence>
<evidence type="ECO:0000256" key="2">
    <source>
        <dbReference type="ARBA" id="ARBA00022803"/>
    </source>
</evidence>
<dbReference type="AlphaFoldDB" id="A0A2U1PHT9"/>
<dbReference type="PANTHER" id="PTHR45831:SF2">
    <property type="entry name" value="LD24721P"/>
    <property type="match status" value="1"/>
</dbReference>
<keyword evidence="4" id="KW-1185">Reference proteome</keyword>
<organism evidence="3 4">
    <name type="scientific">Artemisia annua</name>
    <name type="common">Sweet wormwood</name>
    <dbReference type="NCBI Taxonomy" id="35608"/>
    <lineage>
        <taxon>Eukaryota</taxon>
        <taxon>Viridiplantae</taxon>
        <taxon>Streptophyta</taxon>
        <taxon>Embryophyta</taxon>
        <taxon>Tracheophyta</taxon>
        <taxon>Spermatophyta</taxon>
        <taxon>Magnoliopsida</taxon>
        <taxon>eudicotyledons</taxon>
        <taxon>Gunneridae</taxon>
        <taxon>Pentapetalae</taxon>
        <taxon>asterids</taxon>
        <taxon>campanulids</taxon>
        <taxon>Asterales</taxon>
        <taxon>Asteraceae</taxon>
        <taxon>Asteroideae</taxon>
        <taxon>Anthemideae</taxon>
        <taxon>Artemisiinae</taxon>
        <taxon>Artemisia</taxon>
    </lineage>
</organism>
<protein>
    <submittedName>
        <fullName evidence="3">Tetratricopeptide-like helical</fullName>
    </submittedName>
</protein>
<dbReference type="PANTHER" id="PTHR45831">
    <property type="entry name" value="LD24721P"/>
    <property type="match status" value="1"/>
</dbReference>
<dbReference type="STRING" id="35608.A0A2U1PHT9"/>
<keyword evidence="2" id="KW-0802">TPR repeat</keyword>
<evidence type="ECO:0000313" key="4">
    <source>
        <dbReference type="Proteomes" id="UP000245207"/>
    </source>
</evidence>
<dbReference type="GO" id="GO:0072380">
    <property type="term" value="C:TRC complex"/>
    <property type="evidence" value="ECO:0007669"/>
    <property type="project" value="TreeGrafter"/>
</dbReference>
<evidence type="ECO:0000313" key="3">
    <source>
        <dbReference type="EMBL" id="PWA85331.1"/>
    </source>
</evidence>
<dbReference type="Gene3D" id="1.25.40.10">
    <property type="entry name" value="Tetratricopeptide repeat domain"/>
    <property type="match status" value="1"/>
</dbReference>
<keyword evidence="1" id="KW-0677">Repeat</keyword>
<name>A0A2U1PHT9_ARTAN</name>
<dbReference type="Pfam" id="PF00515">
    <property type="entry name" value="TPR_1"/>
    <property type="match status" value="1"/>
</dbReference>